<organism evidence="1 2">
    <name type="scientific">Aspergillus melleus</name>
    <dbReference type="NCBI Taxonomy" id="138277"/>
    <lineage>
        <taxon>Eukaryota</taxon>
        <taxon>Fungi</taxon>
        <taxon>Dikarya</taxon>
        <taxon>Ascomycota</taxon>
        <taxon>Pezizomycotina</taxon>
        <taxon>Eurotiomycetes</taxon>
        <taxon>Eurotiomycetidae</taxon>
        <taxon>Eurotiales</taxon>
        <taxon>Aspergillaceae</taxon>
        <taxon>Aspergillus</taxon>
        <taxon>Aspergillus subgen. Circumdati</taxon>
    </lineage>
</organism>
<protein>
    <submittedName>
        <fullName evidence="1">Uncharacterized protein</fullName>
    </submittedName>
</protein>
<proteinExistence type="predicted"/>
<gene>
    <name evidence="1" type="ORF">N8T08_006417</name>
</gene>
<name>A0ACC3BET4_9EURO</name>
<sequence>MDTPAPSNYTTASFGERYAVLNLDWMSVLINAAQDTAEGQALISNCSVWNDAVHRKDPRPLTIFTTLAFNRAQPEVQANAPFVQLIAPFGNFEVVSPEMQIDPRFKLGAKDVVLHKTRWSATMGNSLEQILKAQGIDTVVISGLTLSGVVMSTVYRLFDLDFNIYVITDNVLELPVDQNEAFSKVLLETLLPKMGLKPITLDEALQALAES</sequence>
<reference evidence="1 2" key="1">
    <citation type="journal article" date="2023" name="ACS Omega">
        <title>Identification of the Neoaspergillic Acid Biosynthesis Gene Cluster by Establishing an In Vitro CRISPR-Ribonucleoprotein Genetic System in Aspergillus melleus.</title>
        <authorList>
            <person name="Yuan B."/>
            <person name="Grau M.F."/>
            <person name="Murata R.M."/>
            <person name="Torok T."/>
            <person name="Venkateswaran K."/>
            <person name="Stajich J.E."/>
            <person name="Wang C.C.C."/>
        </authorList>
    </citation>
    <scope>NUCLEOTIDE SEQUENCE [LARGE SCALE GENOMIC DNA]</scope>
    <source>
        <strain evidence="1 2">IMV 1140</strain>
    </source>
</reference>
<evidence type="ECO:0000313" key="2">
    <source>
        <dbReference type="Proteomes" id="UP001177260"/>
    </source>
</evidence>
<evidence type="ECO:0000313" key="1">
    <source>
        <dbReference type="EMBL" id="KAK1149197.1"/>
    </source>
</evidence>
<comment type="caution">
    <text evidence="1">The sequence shown here is derived from an EMBL/GenBank/DDBJ whole genome shotgun (WGS) entry which is preliminary data.</text>
</comment>
<keyword evidence="2" id="KW-1185">Reference proteome</keyword>
<dbReference type="Proteomes" id="UP001177260">
    <property type="component" value="Unassembled WGS sequence"/>
</dbReference>
<accession>A0ACC3BET4</accession>
<dbReference type="EMBL" id="JAOPJF010000004">
    <property type="protein sequence ID" value="KAK1149197.1"/>
    <property type="molecule type" value="Genomic_DNA"/>
</dbReference>